<evidence type="ECO:0000313" key="10">
    <source>
        <dbReference type="Proteomes" id="UP000601435"/>
    </source>
</evidence>
<gene>
    <name evidence="9" type="primary">QDR2</name>
    <name evidence="9" type="ORF">SNEC2469_LOCUS11501</name>
</gene>
<keyword evidence="3 7" id="KW-0812">Transmembrane</keyword>
<evidence type="ECO:0000313" key="9">
    <source>
        <dbReference type="EMBL" id="CAE7418916.1"/>
    </source>
</evidence>
<feature type="transmembrane region" description="Helical" evidence="7">
    <location>
        <begin position="565"/>
        <end position="585"/>
    </location>
</feature>
<feature type="transmembrane region" description="Helical" evidence="7">
    <location>
        <begin position="310"/>
        <end position="329"/>
    </location>
</feature>
<evidence type="ECO:0000259" key="8">
    <source>
        <dbReference type="PROSITE" id="PS50850"/>
    </source>
</evidence>
<keyword evidence="2" id="KW-1003">Cell membrane</keyword>
<comment type="caution">
    <text evidence="9">The sequence shown here is derived from an EMBL/GenBank/DDBJ whole genome shotgun (WGS) entry which is preliminary data.</text>
</comment>
<feature type="transmembrane region" description="Helical" evidence="7">
    <location>
        <begin position="531"/>
        <end position="553"/>
    </location>
</feature>
<feature type="transmembrane region" description="Helical" evidence="7">
    <location>
        <begin position="431"/>
        <end position="451"/>
    </location>
</feature>
<organism evidence="9 10">
    <name type="scientific">Symbiodinium necroappetens</name>
    <dbReference type="NCBI Taxonomy" id="1628268"/>
    <lineage>
        <taxon>Eukaryota</taxon>
        <taxon>Sar</taxon>
        <taxon>Alveolata</taxon>
        <taxon>Dinophyceae</taxon>
        <taxon>Suessiales</taxon>
        <taxon>Symbiodiniaceae</taxon>
        <taxon>Symbiodinium</taxon>
    </lineage>
</organism>
<feature type="transmembrane region" description="Helical" evidence="7">
    <location>
        <begin position="490"/>
        <end position="511"/>
    </location>
</feature>
<dbReference type="OrthoDB" id="440755at2759"/>
<dbReference type="AlphaFoldDB" id="A0A812R4H4"/>
<evidence type="ECO:0000256" key="1">
    <source>
        <dbReference type="ARBA" id="ARBA00004651"/>
    </source>
</evidence>
<dbReference type="GO" id="GO:0005886">
    <property type="term" value="C:plasma membrane"/>
    <property type="evidence" value="ECO:0007669"/>
    <property type="project" value="UniProtKB-SubCell"/>
</dbReference>
<dbReference type="Pfam" id="PF07690">
    <property type="entry name" value="MFS_1"/>
    <property type="match status" value="1"/>
</dbReference>
<sequence>MGCGPSSEANEQFVRLVFTTEPLVECMCCRILRLADGAVEAGSEKAFPFCVSERPGPGLKQVNGMIPGWLPQENYSRILEICAPYHQCIPCQMDCCGTPLCENPFAQENAPLQQLKKELPSYNFSFSAEWIGFGRNANWQHVLEIRPGMAVGQVVGIEDDAYVSLVGYEFSRAQEHKEGIARCPHVKQSPSGLRSATAAAERASGSRRLGLMTIELTPKRDQQVGSTDRPVESWWRLRQVERCDRSCTQLKRWLLRVLGIVAAEFWQHRQVFPLALAQMMLVADQPLLPTNMSAVAKEFGFDAAERDEKLGGVVSVVFFTFGALFSLLVGRLADRMSRRTLVCLCMMLGSSGSFANSQVQSFLALLCCRGAVGAATGGLIPASFALIGDMYSAEERPHAIGIMSIISGLGLSVGQALAGFLGTALGWRAPFALVGLLGWAVTALLTFTFGIRPLQSATPPVPGPQPSARLASTSDSSSAASVRPSSRADLLKPTVLCICLQGITGCVPWAVIGTFMADYLATNVHMGVPSATAVLFSFGVGCTTGTITGGKLGQYLYKKDKRLQGWLMGVTVWGGMLPMFCLFALGEAHPIIFHLLALSGGFLSSIPPVNAKAVLLNVVATHSRGTVFGVYTIMDDLGKGLGPALVSSFVRGMGRQDWAHVAIQEPE</sequence>
<keyword evidence="10" id="KW-1185">Reference proteome</keyword>
<dbReference type="InterPro" id="IPR011701">
    <property type="entry name" value="MFS"/>
</dbReference>
<feature type="domain" description="Major facilitator superfamily (MFS) profile" evidence="8">
    <location>
        <begin position="270"/>
        <end position="667"/>
    </location>
</feature>
<dbReference type="Gene3D" id="1.20.1250.20">
    <property type="entry name" value="MFS general substrate transporter like domains"/>
    <property type="match status" value="1"/>
</dbReference>
<dbReference type="Proteomes" id="UP000601435">
    <property type="component" value="Unassembled WGS sequence"/>
</dbReference>
<evidence type="ECO:0000256" key="4">
    <source>
        <dbReference type="ARBA" id="ARBA00022989"/>
    </source>
</evidence>
<evidence type="ECO:0000256" key="6">
    <source>
        <dbReference type="SAM" id="MobiDB-lite"/>
    </source>
</evidence>
<name>A0A812R4H4_9DINO</name>
<protein>
    <submittedName>
        <fullName evidence="9">QDR2 protein</fullName>
    </submittedName>
</protein>
<feature type="transmembrane region" description="Helical" evidence="7">
    <location>
        <begin position="363"/>
        <end position="387"/>
    </location>
</feature>
<dbReference type="InterPro" id="IPR020846">
    <property type="entry name" value="MFS_dom"/>
</dbReference>
<dbReference type="PANTHER" id="PTHR43124">
    <property type="entry name" value="PURINE EFFLUX PUMP PBUE"/>
    <property type="match status" value="1"/>
</dbReference>
<proteinExistence type="predicted"/>
<accession>A0A812R4H4</accession>
<dbReference type="InterPro" id="IPR036259">
    <property type="entry name" value="MFS_trans_sf"/>
</dbReference>
<keyword evidence="4 7" id="KW-1133">Transmembrane helix</keyword>
<dbReference type="InterPro" id="IPR050189">
    <property type="entry name" value="MFS_Efflux_Transporters"/>
</dbReference>
<evidence type="ECO:0000256" key="3">
    <source>
        <dbReference type="ARBA" id="ARBA00022692"/>
    </source>
</evidence>
<feature type="transmembrane region" description="Helical" evidence="7">
    <location>
        <begin position="399"/>
        <end position="425"/>
    </location>
</feature>
<feature type="compositionally biased region" description="Low complexity" evidence="6">
    <location>
        <begin position="467"/>
        <end position="481"/>
    </location>
</feature>
<evidence type="ECO:0000256" key="2">
    <source>
        <dbReference type="ARBA" id="ARBA00022475"/>
    </source>
</evidence>
<comment type="subcellular location">
    <subcellularLocation>
        <location evidence="1">Cell membrane</location>
        <topology evidence="1">Multi-pass membrane protein</topology>
    </subcellularLocation>
</comment>
<feature type="region of interest" description="Disordered" evidence="6">
    <location>
        <begin position="458"/>
        <end position="481"/>
    </location>
</feature>
<dbReference type="SUPFAM" id="SSF103473">
    <property type="entry name" value="MFS general substrate transporter"/>
    <property type="match status" value="1"/>
</dbReference>
<dbReference type="GO" id="GO:0022857">
    <property type="term" value="F:transmembrane transporter activity"/>
    <property type="evidence" value="ECO:0007669"/>
    <property type="project" value="InterPro"/>
</dbReference>
<evidence type="ECO:0000256" key="7">
    <source>
        <dbReference type="SAM" id="Phobius"/>
    </source>
</evidence>
<evidence type="ECO:0000256" key="5">
    <source>
        <dbReference type="ARBA" id="ARBA00023136"/>
    </source>
</evidence>
<dbReference type="EMBL" id="CAJNJA010018263">
    <property type="protein sequence ID" value="CAE7418916.1"/>
    <property type="molecule type" value="Genomic_DNA"/>
</dbReference>
<keyword evidence="5 7" id="KW-0472">Membrane</keyword>
<dbReference type="PANTHER" id="PTHR43124:SF3">
    <property type="entry name" value="CHLORAMPHENICOL EFFLUX PUMP RV0191"/>
    <property type="match status" value="1"/>
</dbReference>
<dbReference type="PROSITE" id="PS50850">
    <property type="entry name" value="MFS"/>
    <property type="match status" value="1"/>
</dbReference>
<reference evidence="9" key="1">
    <citation type="submission" date="2021-02" db="EMBL/GenBank/DDBJ databases">
        <authorList>
            <person name="Dougan E. K."/>
            <person name="Rhodes N."/>
            <person name="Thang M."/>
            <person name="Chan C."/>
        </authorList>
    </citation>
    <scope>NUCLEOTIDE SEQUENCE</scope>
</reference>